<evidence type="ECO:0000256" key="4">
    <source>
        <dbReference type="ARBA" id="ARBA00022989"/>
    </source>
</evidence>
<comment type="similarity">
    <text evidence="2 7">Belongs to the peroxisomal membrane protein PXMP2/4 family.</text>
</comment>
<dbReference type="InParanoid" id="A0A6P8YHG4"/>
<keyword evidence="4" id="KW-1133">Transmembrane helix</keyword>
<sequence length="180" mass="20201">MNALRLYQNAYKNKPLITHAIETGIIMTSADFISQLVVEKKLLNSVDVGRSLRFGVIGLCIVAPGRAAWYKVLEKKLPGSTPATVCKKLALDQVCFAPPFVLVILTSVCFANGMHPQQVMQKLQNSYTEIMLNNLKVWPCVQLCNFYLVPPHLRMTTVQFVSLLWNIYLSWKANVNKSAS</sequence>
<dbReference type="PANTHER" id="PTHR11266:SF17">
    <property type="entry name" value="PROTEIN MPV17"/>
    <property type="match status" value="1"/>
</dbReference>
<dbReference type="GO" id="GO:0016020">
    <property type="term" value="C:membrane"/>
    <property type="evidence" value="ECO:0007669"/>
    <property type="project" value="UniProtKB-SubCell"/>
</dbReference>
<dbReference type="GO" id="GO:0015267">
    <property type="term" value="F:channel activity"/>
    <property type="evidence" value="ECO:0007669"/>
    <property type="project" value="TreeGrafter"/>
</dbReference>
<evidence type="ECO:0000256" key="6">
    <source>
        <dbReference type="ARBA" id="ARBA00049743"/>
    </source>
</evidence>
<gene>
    <name evidence="9" type="primary">LOC117640698</name>
</gene>
<comment type="subcellular location">
    <subcellularLocation>
        <location evidence="1">Membrane</location>
        <topology evidence="1">Multi-pass membrane protein</topology>
    </subcellularLocation>
</comment>
<dbReference type="PANTHER" id="PTHR11266">
    <property type="entry name" value="PEROXISOMAL MEMBRANE PROTEIN 2, PXMP2 MPV17"/>
    <property type="match status" value="1"/>
</dbReference>
<dbReference type="AlphaFoldDB" id="A0A6P8YHG4"/>
<organism evidence="9">
    <name type="scientific">Thrips palmi</name>
    <name type="common">Melon thrips</name>
    <dbReference type="NCBI Taxonomy" id="161013"/>
    <lineage>
        <taxon>Eukaryota</taxon>
        <taxon>Metazoa</taxon>
        <taxon>Ecdysozoa</taxon>
        <taxon>Arthropoda</taxon>
        <taxon>Hexapoda</taxon>
        <taxon>Insecta</taxon>
        <taxon>Pterygota</taxon>
        <taxon>Neoptera</taxon>
        <taxon>Paraneoptera</taxon>
        <taxon>Thysanoptera</taxon>
        <taxon>Terebrantia</taxon>
        <taxon>Thripoidea</taxon>
        <taxon>Thripidae</taxon>
        <taxon>Thrips</taxon>
    </lineage>
</organism>
<protein>
    <recommendedName>
        <fullName evidence="6">Mitochondrial inner membrane protein Mpv17</fullName>
    </recommendedName>
</protein>
<keyword evidence="3" id="KW-0812">Transmembrane</keyword>
<dbReference type="KEGG" id="tpal:117640698"/>
<dbReference type="GeneID" id="117640698"/>
<dbReference type="Proteomes" id="UP000515158">
    <property type="component" value="Unplaced"/>
</dbReference>
<name>A0A6P8YHG4_THRPL</name>
<dbReference type="Pfam" id="PF04117">
    <property type="entry name" value="Mpv17_PMP22"/>
    <property type="match status" value="1"/>
</dbReference>
<evidence type="ECO:0000313" key="8">
    <source>
        <dbReference type="Proteomes" id="UP000515158"/>
    </source>
</evidence>
<evidence type="ECO:0000256" key="2">
    <source>
        <dbReference type="ARBA" id="ARBA00006824"/>
    </source>
</evidence>
<reference evidence="9" key="1">
    <citation type="submission" date="2025-08" db="UniProtKB">
        <authorList>
            <consortium name="RefSeq"/>
        </authorList>
    </citation>
    <scope>IDENTIFICATION</scope>
    <source>
        <tissue evidence="9">Total insect</tissue>
    </source>
</reference>
<keyword evidence="5" id="KW-0472">Membrane</keyword>
<dbReference type="InterPro" id="IPR007248">
    <property type="entry name" value="Mpv17_PMP22"/>
</dbReference>
<keyword evidence="8" id="KW-1185">Reference proteome</keyword>
<accession>A0A6P8YHG4</accession>
<dbReference type="RefSeq" id="XP_034233402.1">
    <property type="nucleotide sequence ID" value="XM_034377511.1"/>
</dbReference>
<evidence type="ECO:0000256" key="3">
    <source>
        <dbReference type="ARBA" id="ARBA00022692"/>
    </source>
</evidence>
<evidence type="ECO:0000256" key="7">
    <source>
        <dbReference type="RuleBase" id="RU363053"/>
    </source>
</evidence>
<dbReference type="GO" id="GO:1901858">
    <property type="term" value="P:regulation of mitochondrial DNA metabolic process"/>
    <property type="evidence" value="ECO:0007669"/>
    <property type="project" value="TreeGrafter"/>
</dbReference>
<dbReference type="OrthoDB" id="430207at2759"/>
<proteinExistence type="inferred from homology"/>
<dbReference type="GO" id="GO:0005739">
    <property type="term" value="C:mitochondrion"/>
    <property type="evidence" value="ECO:0007669"/>
    <property type="project" value="TreeGrafter"/>
</dbReference>
<evidence type="ECO:0000256" key="1">
    <source>
        <dbReference type="ARBA" id="ARBA00004141"/>
    </source>
</evidence>
<evidence type="ECO:0000256" key="5">
    <source>
        <dbReference type="ARBA" id="ARBA00023136"/>
    </source>
</evidence>
<dbReference type="FunCoup" id="A0A6P8YHG4">
    <property type="interactions" value="359"/>
</dbReference>
<evidence type="ECO:0000313" key="9">
    <source>
        <dbReference type="RefSeq" id="XP_034233402.1"/>
    </source>
</evidence>